<feature type="domain" description="Xylose isomerase-like TIM barrel" evidence="1">
    <location>
        <begin position="26"/>
        <end position="280"/>
    </location>
</feature>
<dbReference type="InterPro" id="IPR013022">
    <property type="entry name" value="Xyl_isomerase-like_TIM-brl"/>
</dbReference>
<dbReference type="InterPro" id="IPR050312">
    <property type="entry name" value="IolE/XylAMocC-like"/>
</dbReference>
<dbReference type="KEGG" id="tpav:HRQ91_05075"/>
<protein>
    <submittedName>
        <fullName evidence="2">Sugar phosphate isomerase/epimerase</fullName>
    </submittedName>
</protein>
<dbReference type="Pfam" id="PF01261">
    <property type="entry name" value="AP_endonuc_2"/>
    <property type="match status" value="1"/>
</dbReference>
<dbReference type="Proteomes" id="UP000671908">
    <property type="component" value="Chromosome"/>
</dbReference>
<dbReference type="AlphaFoldDB" id="A0A975IEE1"/>
<evidence type="ECO:0000259" key="1">
    <source>
        <dbReference type="Pfam" id="PF01261"/>
    </source>
</evidence>
<sequence>MKIGTMTSQFRQGRHDDPPTSYIEQLRFCKEAGYSVIDLNMCAMSDGSTELNKDDWERSANEIRMTAEKLSLVFSQSHPPYRKTKGGAAYEGEEEEHYRMLTERSLKISAIAGVKWAVLHPGTELGDDMLDIDANIELNHQLNDSFVELAEKLGIGIAFENMRDTANFRRFGSSAEELTSLVDSYKSTRVGACWDFGHANRNMHDQKRAIKLLGKRLKATHVNDNSGNILDEHTIPFMGNIDWKSAVSALREINYEGDLIYELSVTKNMPMELKVETMKFAKKIGEYLLLL</sequence>
<reference evidence="2 3" key="1">
    <citation type="journal article" date="2021" name="Microbiol. Resour. Announc.">
        <title>Complete Genome Sequences of Three Human Oral Treponema parvum Isolates.</title>
        <authorList>
            <person name="Zeng H."/>
            <person name="Watt R.M."/>
        </authorList>
    </citation>
    <scope>NUCLEOTIDE SEQUENCE [LARGE SCALE GENOMIC DNA]</scope>
    <source>
        <strain evidence="2 3">ATCC 700770</strain>
    </source>
</reference>
<dbReference type="RefSeq" id="WP_210120549.1">
    <property type="nucleotide sequence ID" value="NZ_CP054142.1"/>
</dbReference>
<evidence type="ECO:0000313" key="2">
    <source>
        <dbReference type="EMBL" id="QTQ13876.1"/>
    </source>
</evidence>
<dbReference type="InterPro" id="IPR036237">
    <property type="entry name" value="Xyl_isomerase-like_sf"/>
</dbReference>
<dbReference type="GO" id="GO:0016853">
    <property type="term" value="F:isomerase activity"/>
    <property type="evidence" value="ECO:0007669"/>
    <property type="project" value="UniProtKB-KW"/>
</dbReference>
<name>A0A975IEE1_9SPIR</name>
<keyword evidence="3" id="KW-1185">Reference proteome</keyword>
<proteinExistence type="predicted"/>
<evidence type="ECO:0000313" key="3">
    <source>
        <dbReference type="Proteomes" id="UP000671908"/>
    </source>
</evidence>
<accession>A0A975IEE1</accession>
<organism evidence="2 3">
    <name type="scientific">Treponema parvum</name>
    <dbReference type="NCBI Taxonomy" id="138851"/>
    <lineage>
        <taxon>Bacteria</taxon>
        <taxon>Pseudomonadati</taxon>
        <taxon>Spirochaetota</taxon>
        <taxon>Spirochaetia</taxon>
        <taxon>Spirochaetales</taxon>
        <taxon>Treponemataceae</taxon>
        <taxon>Treponema</taxon>
    </lineage>
</organism>
<dbReference type="PANTHER" id="PTHR12110">
    <property type="entry name" value="HYDROXYPYRUVATE ISOMERASE"/>
    <property type="match status" value="1"/>
</dbReference>
<gene>
    <name evidence="2" type="ORF">HRQ91_05075</name>
</gene>
<dbReference type="EMBL" id="CP054142">
    <property type="protein sequence ID" value="QTQ13876.1"/>
    <property type="molecule type" value="Genomic_DNA"/>
</dbReference>
<dbReference type="SUPFAM" id="SSF51658">
    <property type="entry name" value="Xylose isomerase-like"/>
    <property type="match status" value="1"/>
</dbReference>
<dbReference type="Gene3D" id="3.20.20.150">
    <property type="entry name" value="Divalent-metal-dependent TIM barrel enzymes"/>
    <property type="match status" value="1"/>
</dbReference>
<keyword evidence="2" id="KW-0413">Isomerase</keyword>